<accession>A0ABN2UFJ7</accession>
<evidence type="ECO:0000256" key="1">
    <source>
        <dbReference type="SAM" id="Phobius"/>
    </source>
</evidence>
<feature type="transmembrane region" description="Helical" evidence="1">
    <location>
        <begin position="83"/>
        <end position="100"/>
    </location>
</feature>
<name>A0ABN2UFJ7_9MICC</name>
<reference evidence="2 3" key="1">
    <citation type="journal article" date="2019" name="Int. J. Syst. Evol. Microbiol.">
        <title>The Global Catalogue of Microorganisms (GCM) 10K type strain sequencing project: providing services to taxonomists for standard genome sequencing and annotation.</title>
        <authorList>
            <consortium name="The Broad Institute Genomics Platform"/>
            <consortium name="The Broad Institute Genome Sequencing Center for Infectious Disease"/>
            <person name="Wu L."/>
            <person name="Ma J."/>
        </authorList>
    </citation>
    <scope>NUCLEOTIDE SEQUENCE [LARGE SCALE GENOMIC DNA]</scope>
    <source>
        <strain evidence="2 3">JCM 13595</strain>
    </source>
</reference>
<dbReference type="InterPro" id="IPR021414">
    <property type="entry name" value="DUF3054"/>
</dbReference>
<keyword evidence="1" id="KW-1133">Transmembrane helix</keyword>
<keyword evidence="1" id="KW-0472">Membrane</keyword>
<keyword evidence="3" id="KW-1185">Reference proteome</keyword>
<evidence type="ECO:0000313" key="2">
    <source>
        <dbReference type="EMBL" id="GAA2036130.1"/>
    </source>
</evidence>
<protein>
    <recommendedName>
        <fullName evidence="4">DUF3054 domain-containing protein</fullName>
    </recommendedName>
</protein>
<gene>
    <name evidence="2" type="ORF">GCM10009720_15820</name>
</gene>
<dbReference type="Pfam" id="PF11255">
    <property type="entry name" value="DUF3054"/>
    <property type="match status" value="1"/>
</dbReference>
<evidence type="ECO:0008006" key="4">
    <source>
        <dbReference type="Google" id="ProtNLM"/>
    </source>
</evidence>
<comment type="caution">
    <text evidence="2">The sequence shown here is derived from an EMBL/GenBank/DDBJ whole genome shotgun (WGS) entry which is preliminary data.</text>
</comment>
<dbReference type="EMBL" id="BAAAMN010000028">
    <property type="protein sequence ID" value="GAA2036130.1"/>
    <property type="molecule type" value="Genomic_DNA"/>
</dbReference>
<dbReference type="Proteomes" id="UP001501461">
    <property type="component" value="Unassembled WGS sequence"/>
</dbReference>
<evidence type="ECO:0000313" key="3">
    <source>
        <dbReference type="Proteomes" id="UP001501461"/>
    </source>
</evidence>
<feature type="transmembrane region" description="Helical" evidence="1">
    <location>
        <begin position="58"/>
        <end position="77"/>
    </location>
</feature>
<organism evidence="2 3">
    <name type="scientific">Yaniella flava</name>
    <dbReference type="NCBI Taxonomy" id="287930"/>
    <lineage>
        <taxon>Bacteria</taxon>
        <taxon>Bacillati</taxon>
        <taxon>Actinomycetota</taxon>
        <taxon>Actinomycetes</taxon>
        <taxon>Micrococcales</taxon>
        <taxon>Micrococcaceae</taxon>
        <taxon>Yaniella</taxon>
    </lineage>
</organism>
<keyword evidence="1" id="KW-0812">Transmembrane</keyword>
<feature type="transmembrane region" description="Helical" evidence="1">
    <location>
        <begin position="28"/>
        <end position="46"/>
    </location>
</feature>
<proteinExistence type="predicted"/>
<sequence length="115" mass="12254">MIIDAVLIVIFAIIGVASHDGNLGISNIARVAIPFLLPYLFLAAAIKPTELINNIFPAGLALWLITVVLGPILRSMLFSDTSALAFILVAAGVLAVFILGRRSISTLLTRQRKTA</sequence>